<dbReference type="Proteomes" id="UP000580474">
    <property type="component" value="Unassembled WGS sequence"/>
</dbReference>
<dbReference type="GO" id="GO:0003677">
    <property type="term" value="F:DNA binding"/>
    <property type="evidence" value="ECO:0007669"/>
    <property type="project" value="UniProtKB-UniRule"/>
</dbReference>
<dbReference type="InterPro" id="IPR036388">
    <property type="entry name" value="WH-like_DNA-bd_sf"/>
</dbReference>
<dbReference type="CDD" id="cd15831">
    <property type="entry name" value="BTAD"/>
    <property type="match status" value="1"/>
</dbReference>
<dbReference type="SMART" id="SM01043">
    <property type="entry name" value="BTAD"/>
    <property type="match status" value="1"/>
</dbReference>
<dbReference type="PRINTS" id="PR00364">
    <property type="entry name" value="DISEASERSIST"/>
</dbReference>
<evidence type="ECO:0000256" key="1">
    <source>
        <dbReference type="ARBA" id="ARBA00005820"/>
    </source>
</evidence>
<proteinExistence type="inferred from homology"/>
<comment type="similarity">
    <text evidence="1">Belongs to the AfsR/DnrI/RedD regulatory family.</text>
</comment>
<protein>
    <submittedName>
        <fullName evidence="6">Putative ATPase/DNA-binding SARP family transcriptional activator</fullName>
    </submittedName>
</protein>
<dbReference type="Pfam" id="PF13191">
    <property type="entry name" value="AAA_16"/>
    <property type="match status" value="1"/>
</dbReference>
<dbReference type="InterPro" id="IPR027417">
    <property type="entry name" value="P-loop_NTPase"/>
</dbReference>
<feature type="DNA-binding region" description="OmpR/PhoB-type" evidence="3">
    <location>
        <begin position="1"/>
        <end position="107"/>
    </location>
</feature>
<feature type="domain" description="OmpR/PhoB-type" evidence="5">
    <location>
        <begin position="1"/>
        <end position="107"/>
    </location>
</feature>
<keyword evidence="7" id="KW-1185">Reference proteome</keyword>
<dbReference type="InterPro" id="IPR041664">
    <property type="entry name" value="AAA_16"/>
</dbReference>
<reference evidence="6 7" key="1">
    <citation type="submission" date="2020-08" db="EMBL/GenBank/DDBJ databases">
        <title>Sequencing the genomes of 1000 actinobacteria strains.</title>
        <authorList>
            <person name="Klenk H.-P."/>
        </authorList>
    </citation>
    <scope>NUCLEOTIDE SEQUENCE [LARGE SCALE GENOMIC DNA]</scope>
    <source>
        <strain evidence="6 7">DSM 45582</strain>
    </source>
</reference>
<dbReference type="Gene3D" id="1.25.40.10">
    <property type="entry name" value="Tetratricopeptide repeat domain"/>
    <property type="match status" value="2"/>
</dbReference>
<name>A0A840NPI0_9PSEU</name>
<gene>
    <name evidence="6" type="ORF">BJ969_005356</name>
</gene>
<dbReference type="SUPFAM" id="SSF48452">
    <property type="entry name" value="TPR-like"/>
    <property type="match status" value="2"/>
</dbReference>
<dbReference type="InterPro" id="IPR005158">
    <property type="entry name" value="BTAD"/>
</dbReference>
<dbReference type="PROSITE" id="PS51755">
    <property type="entry name" value="OMPR_PHOB"/>
    <property type="match status" value="1"/>
</dbReference>
<dbReference type="EMBL" id="JACHIV010000001">
    <property type="protein sequence ID" value="MBB5072268.1"/>
    <property type="molecule type" value="Genomic_DNA"/>
</dbReference>
<evidence type="ECO:0000256" key="3">
    <source>
        <dbReference type="PROSITE-ProRule" id="PRU01091"/>
    </source>
</evidence>
<sequence>MRVAMLGPFRLHAADGLPIEVGGPRVRTLLARLALDAGHVVPTETLIADLWGARQPAGALNALQSLVSRARRVTEVAQPRSGTAGYRLPLDRDEVDVHRFDGLVALGRARLRAGDLAAAGTALRGALALWRGAALVDFTDSPFAAPHIARLDETRLAALEERIDADLRLGGHGELIAELDGLCARHPLRERLTALRMRALRAAGRRSDALAAYEAHRADLAHRLGVDPSAELSDLHATLLRGDPHPAAARAAQPAEPAPQHTGLPARLSSFVGREAEIAQVDEALARSRLVTLFGPGGAGKTRLATESAAAIADRRVWFVELAPVRDGSDLASAALAALGLRETRLLEAQHTPGAARLADVLAAEPTVLVLDNCEHLIDDAAGFVHDLLGRCPELRVLATSREPLALTGEELLPVGPLALPGDGTDPADSAAVRLFLDRASAARPDFALTDRTAADVVEVCRGLDGIPLAIELAAARLRSMSLPQIAERLDDRFRLLTGGNRSSMPRHRTLRAVVEWSWDLLTERERLLAGRLAVFTGAVRAESITAVCGDEAELPAADVFYVLSSLVEKSLVTVVESEQGTRYRMLETVRAYCWQRCAAEADPRRVRAAHLAHFLALAEEAEPWLYGRDQIDWMDRLDADHDNLLAALHWAVESGDADSGLRLGAALAWYWSMSALDDDAAARLAAVAALPGPASPQARAAVGLGRMVADTGAGWTDRVRAAARAARETDAMARYRHAGLLEAGAWLMAGEFDEVRRVIERAEAHPDPWVRASAMFGRAFSAEHSGDPRAAEEHMRTAAEAFRAIGDRWGRAQTVNSLAGFRSLRGDHAGAVEVLEESVDAVRQLRSQADLAPIVLRIGMERIRAGELERGRADLEQARSIAKRTRPWFAVWASGGLAEQARLSGRLDEAERHLDEADQVPVDDHELSGMRHVLLLHRVRLLLDQARPEEVPALLAKALEGGFGTRDMPAAAAVAECAARWRLETGDPRGAARCLGLAAVLRGVLDEGDPDVRRVRAALRDTTAEHAAAFDSGATLDREAAIAALRTTLGAT</sequence>
<evidence type="ECO:0000256" key="4">
    <source>
        <dbReference type="SAM" id="MobiDB-lite"/>
    </source>
</evidence>
<dbReference type="Gene3D" id="3.40.50.300">
    <property type="entry name" value="P-loop containing nucleotide triphosphate hydrolases"/>
    <property type="match status" value="1"/>
</dbReference>
<dbReference type="GO" id="GO:0000160">
    <property type="term" value="P:phosphorelay signal transduction system"/>
    <property type="evidence" value="ECO:0007669"/>
    <property type="project" value="InterPro"/>
</dbReference>
<dbReference type="InterPro" id="IPR011990">
    <property type="entry name" value="TPR-like_helical_dom_sf"/>
</dbReference>
<dbReference type="InterPro" id="IPR058852">
    <property type="entry name" value="HTH_77"/>
</dbReference>
<comment type="caution">
    <text evidence="6">The sequence shown here is derived from an EMBL/GenBank/DDBJ whole genome shotgun (WGS) entry which is preliminary data.</text>
</comment>
<accession>A0A840NPI0</accession>
<dbReference type="PANTHER" id="PTHR47691">
    <property type="entry name" value="REGULATOR-RELATED"/>
    <property type="match status" value="1"/>
</dbReference>
<dbReference type="InterPro" id="IPR016032">
    <property type="entry name" value="Sig_transdc_resp-reg_C-effctor"/>
</dbReference>
<dbReference type="AlphaFoldDB" id="A0A840NPI0"/>
<dbReference type="Gene3D" id="1.10.10.10">
    <property type="entry name" value="Winged helix-like DNA-binding domain superfamily/Winged helix DNA-binding domain"/>
    <property type="match status" value="1"/>
</dbReference>
<evidence type="ECO:0000256" key="2">
    <source>
        <dbReference type="ARBA" id="ARBA00023125"/>
    </source>
</evidence>
<dbReference type="Pfam" id="PF25872">
    <property type="entry name" value="HTH_77"/>
    <property type="match status" value="1"/>
</dbReference>
<dbReference type="SUPFAM" id="SSF46894">
    <property type="entry name" value="C-terminal effector domain of the bipartite response regulators"/>
    <property type="match status" value="1"/>
</dbReference>
<organism evidence="6 7">
    <name type="scientific">Saccharopolyspora gloriosae</name>
    <dbReference type="NCBI Taxonomy" id="455344"/>
    <lineage>
        <taxon>Bacteria</taxon>
        <taxon>Bacillati</taxon>
        <taxon>Actinomycetota</taxon>
        <taxon>Actinomycetes</taxon>
        <taxon>Pseudonocardiales</taxon>
        <taxon>Pseudonocardiaceae</taxon>
        <taxon>Saccharopolyspora</taxon>
    </lineage>
</organism>
<dbReference type="InterPro" id="IPR001867">
    <property type="entry name" value="OmpR/PhoB-type_DNA-bd"/>
</dbReference>
<evidence type="ECO:0000259" key="5">
    <source>
        <dbReference type="PROSITE" id="PS51755"/>
    </source>
</evidence>
<dbReference type="RefSeq" id="WP_184483501.1">
    <property type="nucleotide sequence ID" value="NZ_JACHIV010000001.1"/>
</dbReference>
<dbReference type="SUPFAM" id="SSF52540">
    <property type="entry name" value="P-loop containing nucleoside triphosphate hydrolases"/>
    <property type="match status" value="1"/>
</dbReference>
<feature type="compositionally biased region" description="Low complexity" evidence="4">
    <location>
        <begin position="246"/>
        <end position="259"/>
    </location>
</feature>
<dbReference type="Pfam" id="PF03704">
    <property type="entry name" value="BTAD"/>
    <property type="match status" value="1"/>
</dbReference>
<dbReference type="PANTHER" id="PTHR47691:SF3">
    <property type="entry name" value="HTH-TYPE TRANSCRIPTIONAL REGULATOR RV0890C-RELATED"/>
    <property type="match status" value="1"/>
</dbReference>
<dbReference type="GO" id="GO:0006355">
    <property type="term" value="P:regulation of DNA-templated transcription"/>
    <property type="evidence" value="ECO:0007669"/>
    <property type="project" value="InterPro"/>
</dbReference>
<evidence type="ECO:0000313" key="6">
    <source>
        <dbReference type="EMBL" id="MBB5072268.1"/>
    </source>
</evidence>
<feature type="region of interest" description="Disordered" evidence="4">
    <location>
        <begin position="246"/>
        <end position="265"/>
    </location>
</feature>
<dbReference type="SMART" id="SM00862">
    <property type="entry name" value="Trans_reg_C"/>
    <property type="match status" value="1"/>
</dbReference>
<evidence type="ECO:0000313" key="7">
    <source>
        <dbReference type="Proteomes" id="UP000580474"/>
    </source>
</evidence>
<keyword evidence="2 3" id="KW-0238">DNA-binding</keyword>